<dbReference type="InterPro" id="IPR036390">
    <property type="entry name" value="WH_DNA-bd_sf"/>
</dbReference>
<name>A0A202EDK1_9EURY</name>
<accession>A0A202EDK1</accession>
<dbReference type="Gene3D" id="1.10.10.10">
    <property type="entry name" value="Winged helix-like DNA-binding domain superfamily/Winged helix DNA-binding domain"/>
    <property type="match status" value="1"/>
</dbReference>
<reference evidence="2 3" key="1">
    <citation type="submission" date="2017-02" db="EMBL/GenBank/DDBJ databases">
        <title>Natronthermophilus aegyptiacus gen. nov.,sp. nov., an aerobic, extremely halophilic alkalithermophilic archaeon isolated from the athalassohaline Wadi An Natrun, Egypt.</title>
        <authorList>
            <person name="Zhao B."/>
        </authorList>
    </citation>
    <scope>NUCLEOTIDE SEQUENCE [LARGE SCALE GENOMIC DNA]</scope>
    <source>
        <strain evidence="2 3">CGMCC 1.3597</strain>
    </source>
</reference>
<dbReference type="AlphaFoldDB" id="A0A202EDK1"/>
<sequence>MSNADVGGRTTPSQEKLFKLLADESRREVLRLVADRSPTGITPGDLAYEIAAVTNDKPLAEVTDDEHQRARIDCQHRLLPALKDADVLDDENGMLVATDALPDATLDTIRAGDDHPSNADLETVFSALADERRRTVLAALANQSDTVSVDALARVVAQREPSADDTTAAVDSIRTSLVHVHLPLLADADLIKYETESGQVIAADTAAQCVSWFESDDEGMTGECAALQSEVPL</sequence>
<proteinExistence type="predicted"/>
<dbReference type="InterPro" id="IPR055768">
    <property type="entry name" value="DUF7344"/>
</dbReference>
<keyword evidence="3" id="KW-1185">Reference proteome</keyword>
<dbReference type="OrthoDB" id="194397at2157"/>
<feature type="domain" description="DUF7344" evidence="1">
    <location>
        <begin position="125"/>
        <end position="200"/>
    </location>
</feature>
<gene>
    <name evidence="2" type="ORF">B2G88_05955</name>
</gene>
<evidence type="ECO:0000313" key="3">
    <source>
        <dbReference type="Proteomes" id="UP000196084"/>
    </source>
</evidence>
<organism evidence="2 3">
    <name type="scientific">Natronolimnobius baerhuensis</name>
    <dbReference type="NCBI Taxonomy" id="253108"/>
    <lineage>
        <taxon>Archaea</taxon>
        <taxon>Methanobacteriati</taxon>
        <taxon>Methanobacteriota</taxon>
        <taxon>Stenosarchaea group</taxon>
        <taxon>Halobacteria</taxon>
        <taxon>Halobacteriales</taxon>
        <taxon>Natrialbaceae</taxon>
        <taxon>Natronolimnobius</taxon>
    </lineage>
</organism>
<evidence type="ECO:0000259" key="1">
    <source>
        <dbReference type="Pfam" id="PF24035"/>
    </source>
</evidence>
<feature type="domain" description="DUF7344" evidence="1">
    <location>
        <begin position="18"/>
        <end position="89"/>
    </location>
</feature>
<dbReference type="EMBL" id="MWPH01000001">
    <property type="protein sequence ID" value="OVE86322.1"/>
    <property type="molecule type" value="Genomic_DNA"/>
</dbReference>
<dbReference type="Pfam" id="PF24035">
    <property type="entry name" value="DUF7344"/>
    <property type="match status" value="2"/>
</dbReference>
<protein>
    <recommendedName>
        <fullName evidence="1">DUF7344 domain-containing protein</fullName>
    </recommendedName>
</protein>
<dbReference type="RefSeq" id="WP_087714236.1">
    <property type="nucleotide sequence ID" value="NZ_MWPH01000001.1"/>
</dbReference>
<evidence type="ECO:0000313" key="2">
    <source>
        <dbReference type="EMBL" id="OVE86322.1"/>
    </source>
</evidence>
<dbReference type="Proteomes" id="UP000196084">
    <property type="component" value="Unassembled WGS sequence"/>
</dbReference>
<comment type="caution">
    <text evidence="2">The sequence shown here is derived from an EMBL/GenBank/DDBJ whole genome shotgun (WGS) entry which is preliminary data.</text>
</comment>
<dbReference type="InterPro" id="IPR036388">
    <property type="entry name" value="WH-like_DNA-bd_sf"/>
</dbReference>
<dbReference type="SUPFAM" id="SSF46785">
    <property type="entry name" value="Winged helix' DNA-binding domain"/>
    <property type="match status" value="1"/>
</dbReference>